<comment type="caution">
    <text evidence="2">The sequence shown here is derived from an EMBL/GenBank/DDBJ whole genome shotgun (WGS) entry which is preliminary data.</text>
</comment>
<evidence type="ECO:0008006" key="4">
    <source>
        <dbReference type="Google" id="ProtNLM"/>
    </source>
</evidence>
<accession>A0A2M8LF87</accession>
<evidence type="ECO:0000313" key="2">
    <source>
        <dbReference type="EMBL" id="PJE76112.1"/>
    </source>
</evidence>
<dbReference type="AlphaFoldDB" id="A0A2M8LF87"/>
<organism evidence="2 3">
    <name type="scientific">Candidatus Uhrbacteria bacterium CG10_big_fil_rev_8_21_14_0_10_48_11</name>
    <dbReference type="NCBI Taxonomy" id="1975037"/>
    <lineage>
        <taxon>Bacteria</taxon>
        <taxon>Candidatus Uhriibacteriota</taxon>
    </lineage>
</organism>
<name>A0A2M8LF87_9BACT</name>
<dbReference type="Proteomes" id="UP000231152">
    <property type="component" value="Unassembled WGS sequence"/>
</dbReference>
<reference evidence="2 3" key="1">
    <citation type="submission" date="2017-09" db="EMBL/GenBank/DDBJ databases">
        <title>Depth-based differentiation of microbial function through sediment-hosted aquifers and enrichment of novel symbionts in the deep terrestrial subsurface.</title>
        <authorList>
            <person name="Probst A.J."/>
            <person name="Ladd B."/>
            <person name="Jarett J.K."/>
            <person name="Geller-Mcgrath D.E."/>
            <person name="Sieber C.M."/>
            <person name="Emerson J.B."/>
            <person name="Anantharaman K."/>
            <person name="Thomas B.C."/>
            <person name="Malmstrom R."/>
            <person name="Stieglmeier M."/>
            <person name="Klingl A."/>
            <person name="Woyke T."/>
            <person name="Ryan C.M."/>
            <person name="Banfield J.F."/>
        </authorList>
    </citation>
    <scope>NUCLEOTIDE SEQUENCE [LARGE SCALE GENOMIC DNA]</scope>
    <source>
        <strain evidence="2">CG10_big_fil_rev_8_21_14_0_10_48_11</strain>
    </source>
</reference>
<feature type="compositionally biased region" description="Polar residues" evidence="1">
    <location>
        <begin position="22"/>
        <end position="38"/>
    </location>
</feature>
<dbReference type="EMBL" id="PFET01000005">
    <property type="protein sequence ID" value="PJE76112.1"/>
    <property type="molecule type" value="Genomic_DNA"/>
</dbReference>
<feature type="compositionally biased region" description="Polar residues" evidence="1">
    <location>
        <begin position="47"/>
        <end position="56"/>
    </location>
</feature>
<proteinExistence type="predicted"/>
<sequence length="249" mass="27258">MVRAKKIAAIGVEDGIAGAVHQNPTTRTTANDKSSTDQPEAAKLQPVSKSETTVANDNRSNAKLLAVPFTSQAPTANWDTLHNEACEEASAIMAAAYFSGDTRSILPADEVEADLIALAQWSIKTFGSSLDIATEETAKMLRDVYQLNAEVRHNLSENELKQLIAENKLVIMPINGQRIGNPHYRQPGPLYHMLLVRGCTETRIVTNDSGTKFSENHSYTLKKLTNALVDWSHEKDTVMPATGVTVVWK</sequence>
<feature type="region of interest" description="Disordered" evidence="1">
    <location>
        <begin position="17"/>
        <end position="56"/>
    </location>
</feature>
<gene>
    <name evidence="2" type="ORF">COV04_01110</name>
</gene>
<dbReference type="Gene3D" id="3.90.70.10">
    <property type="entry name" value="Cysteine proteinases"/>
    <property type="match status" value="1"/>
</dbReference>
<evidence type="ECO:0000256" key="1">
    <source>
        <dbReference type="SAM" id="MobiDB-lite"/>
    </source>
</evidence>
<evidence type="ECO:0000313" key="3">
    <source>
        <dbReference type="Proteomes" id="UP000231152"/>
    </source>
</evidence>
<protein>
    <recommendedName>
        <fullName evidence="4">Peptidase C39-like domain-containing protein</fullName>
    </recommendedName>
</protein>